<evidence type="ECO:0000256" key="2">
    <source>
        <dbReference type="ARBA" id="ARBA00009967"/>
    </source>
</evidence>
<dbReference type="GO" id="GO:0001735">
    <property type="term" value="F:prenylcysteine oxidase activity"/>
    <property type="evidence" value="ECO:0007669"/>
    <property type="project" value="InterPro"/>
</dbReference>
<evidence type="ECO:0000256" key="5">
    <source>
        <dbReference type="ARBA" id="ARBA00022827"/>
    </source>
</evidence>
<dbReference type="SUPFAM" id="SSF51905">
    <property type="entry name" value="FAD/NAD(P)-binding domain"/>
    <property type="match status" value="1"/>
</dbReference>
<feature type="domain" description="Prenylcysteine lyase" evidence="10">
    <location>
        <begin position="215"/>
        <end position="583"/>
    </location>
</feature>
<keyword evidence="7" id="KW-0325">Glycoprotein</keyword>
<feature type="region of interest" description="Disordered" evidence="8">
    <location>
        <begin position="1"/>
        <end position="24"/>
    </location>
</feature>
<dbReference type="EMBL" id="PQXH01000050">
    <property type="protein sequence ID" value="TGO14639.1"/>
    <property type="molecule type" value="Genomic_DNA"/>
</dbReference>
<evidence type="ECO:0000256" key="7">
    <source>
        <dbReference type="ARBA" id="ARBA00023180"/>
    </source>
</evidence>
<evidence type="ECO:0000256" key="9">
    <source>
        <dbReference type="SAM" id="Phobius"/>
    </source>
</evidence>
<evidence type="ECO:0000256" key="8">
    <source>
        <dbReference type="SAM" id="MobiDB-lite"/>
    </source>
</evidence>
<comment type="cofactor">
    <cofactor evidence="1">
        <name>FAD</name>
        <dbReference type="ChEBI" id="CHEBI:57692"/>
    </cofactor>
</comment>
<evidence type="ECO:0000256" key="3">
    <source>
        <dbReference type="ARBA" id="ARBA00022630"/>
    </source>
</evidence>
<dbReference type="PANTHER" id="PTHR15944">
    <property type="entry name" value="FARNESYLCYSTEINE LYASE"/>
    <property type="match status" value="1"/>
</dbReference>
<proteinExistence type="inferred from homology"/>
<comment type="similarity">
    <text evidence="2">Belongs to the prenylcysteine oxidase family.</text>
</comment>
<keyword evidence="3" id="KW-0285">Flavoprotein</keyword>
<dbReference type="GO" id="GO:0030327">
    <property type="term" value="P:prenylated protein catabolic process"/>
    <property type="evidence" value="ECO:0007669"/>
    <property type="project" value="TreeGrafter"/>
</dbReference>
<dbReference type="GO" id="GO:0030328">
    <property type="term" value="P:prenylcysteine catabolic process"/>
    <property type="evidence" value="ECO:0007669"/>
    <property type="project" value="InterPro"/>
</dbReference>
<keyword evidence="12" id="KW-1185">Reference proteome</keyword>
<evidence type="ECO:0000313" key="12">
    <source>
        <dbReference type="Proteomes" id="UP000297777"/>
    </source>
</evidence>
<dbReference type="PANTHER" id="PTHR15944:SF0">
    <property type="entry name" value="PRENYLCYSTEINE LYASE DOMAIN-CONTAINING PROTEIN"/>
    <property type="match status" value="1"/>
</dbReference>
<organism evidence="11 12">
    <name type="scientific">Botrytis tulipae</name>
    <dbReference type="NCBI Taxonomy" id="87230"/>
    <lineage>
        <taxon>Eukaryota</taxon>
        <taxon>Fungi</taxon>
        <taxon>Dikarya</taxon>
        <taxon>Ascomycota</taxon>
        <taxon>Pezizomycotina</taxon>
        <taxon>Leotiomycetes</taxon>
        <taxon>Helotiales</taxon>
        <taxon>Sclerotiniaceae</taxon>
        <taxon>Botrytis</taxon>
    </lineage>
</organism>
<accession>A0A4Z1ET84</accession>
<gene>
    <name evidence="11" type="ORF">BTUL_0050g00340</name>
</gene>
<protein>
    <recommendedName>
        <fullName evidence="10">Prenylcysteine lyase domain-containing protein</fullName>
    </recommendedName>
</protein>
<keyword evidence="9" id="KW-0472">Membrane</keyword>
<keyword evidence="4" id="KW-0732">Signal</keyword>
<keyword evidence="5" id="KW-0274">FAD</keyword>
<evidence type="ECO:0000259" key="10">
    <source>
        <dbReference type="Pfam" id="PF07156"/>
    </source>
</evidence>
<dbReference type="InterPro" id="IPR010795">
    <property type="entry name" value="Prenylcys_lyase"/>
</dbReference>
<evidence type="ECO:0000256" key="1">
    <source>
        <dbReference type="ARBA" id="ARBA00001974"/>
    </source>
</evidence>
<comment type="caution">
    <text evidence="11">The sequence shown here is derived from an EMBL/GenBank/DDBJ whole genome shotgun (WGS) entry which is preliminary data.</text>
</comment>
<dbReference type="Pfam" id="PF07156">
    <property type="entry name" value="Prenylcys_lyase"/>
    <property type="match status" value="1"/>
</dbReference>
<name>A0A4Z1ET84_9HELO</name>
<dbReference type="InterPro" id="IPR036188">
    <property type="entry name" value="FAD/NAD-bd_sf"/>
</dbReference>
<sequence length="609" mass="67573">MHKAGPPPPYTPESPPKYSYSESSPLLPIVTEDSLSELGDADNRKSRKFSKRLLTVIGALLTAFMILGSVILPLSIIRNGKSAARVVNLKIGIIGAGPAGVGVVQGVRDGLSRLGQDFKDRNIVVQVEIVVYDEKTRAGGRMVVEGTNDIELEVEDVASGVLNGKLLSIISGIENMNAQADMNTESENLGMGKVGYFNWNSIVTETYRPYATTPWKHYIYLFIKYGPSVWHAPRIPTGTMKSLHDFLPKLNTTAVSSVRDLTYIISNKFGYTPFSLPATERLRKNGVEGAYIRDILAPQVRRHTGQSIEQMSDLTLSIALEREESGSPKAVNHGFYQMAMERSLRENKAKLHVGAKVVHARWEEVIGDHAKWMIQWENAAHNEDALSSEEFDKIIIAAPFNYTELLGKTQDGESLYPLDGDIQDIEYQPLYITFFTTSSLLTSSLKKAPSPLPAQLLPIFDSHQPSTSPFNSLIELSLLRTIFPPSQSPEFNPHSPHPPNPPTYLYRLLSSHPLTPISFSSILHLPNSTNLETWNQQKIPHAYPLTQTFPSDSQEEKGSLKLGDHIWTTRGIERVLGDMVEGAWNAGRMVGRNVADDVFEEVGEKEIGK</sequence>
<keyword evidence="9" id="KW-1133">Transmembrane helix</keyword>
<keyword evidence="9" id="KW-0812">Transmembrane</keyword>
<dbReference type="AlphaFoldDB" id="A0A4Z1ET84"/>
<dbReference type="InterPro" id="IPR017046">
    <property type="entry name" value="Prenylcysteine_Oxase1"/>
</dbReference>
<dbReference type="Proteomes" id="UP000297777">
    <property type="component" value="Unassembled WGS sequence"/>
</dbReference>
<feature type="transmembrane region" description="Helical" evidence="9">
    <location>
        <begin position="53"/>
        <end position="76"/>
    </location>
</feature>
<keyword evidence="6" id="KW-0560">Oxidoreductase</keyword>
<reference evidence="11 12" key="1">
    <citation type="submission" date="2017-12" db="EMBL/GenBank/DDBJ databases">
        <title>Comparative genomics of Botrytis spp.</title>
        <authorList>
            <person name="Valero-Jimenez C.A."/>
            <person name="Tapia P."/>
            <person name="Veloso J."/>
            <person name="Silva-Moreno E."/>
            <person name="Staats M."/>
            <person name="Valdes J.H."/>
            <person name="Van Kan J.A.L."/>
        </authorList>
    </citation>
    <scope>NUCLEOTIDE SEQUENCE [LARGE SCALE GENOMIC DNA]</scope>
    <source>
        <strain evidence="11 12">Bt9001</strain>
    </source>
</reference>
<evidence type="ECO:0000256" key="4">
    <source>
        <dbReference type="ARBA" id="ARBA00022729"/>
    </source>
</evidence>
<evidence type="ECO:0000313" key="11">
    <source>
        <dbReference type="EMBL" id="TGO14639.1"/>
    </source>
</evidence>
<evidence type="ECO:0000256" key="6">
    <source>
        <dbReference type="ARBA" id="ARBA00023002"/>
    </source>
</evidence>
<feature type="compositionally biased region" description="Pro residues" evidence="8">
    <location>
        <begin position="1"/>
        <end position="15"/>
    </location>
</feature>
<dbReference type="OrthoDB" id="437369at2759"/>